<organism evidence="2 3">
    <name type="scientific">Nesterenkonia halobia</name>
    <dbReference type="NCBI Taxonomy" id="37922"/>
    <lineage>
        <taxon>Bacteria</taxon>
        <taxon>Bacillati</taxon>
        <taxon>Actinomycetota</taxon>
        <taxon>Actinomycetes</taxon>
        <taxon>Micrococcales</taxon>
        <taxon>Micrococcaceae</taxon>
        <taxon>Nesterenkonia</taxon>
    </lineage>
</organism>
<feature type="compositionally biased region" description="Low complexity" evidence="1">
    <location>
        <begin position="104"/>
        <end position="132"/>
    </location>
</feature>
<feature type="compositionally biased region" description="Low complexity" evidence="1">
    <location>
        <begin position="47"/>
        <end position="70"/>
    </location>
</feature>
<accession>A0ABP6R843</accession>
<name>A0ABP6R843_9MICC</name>
<feature type="region of interest" description="Disordered" evidence="1">
    <location>
        <begin position="36"/>
        <end position="152"/>
    </location>
</feature>
<evidence type="ECO:0000313" key="2">
    <source>
        <dbReference type="EMBL" id="GAA3279179.1"/>
    </source>
</evidence>
<keyword evidence="3" id="KW-1185">Reference proteome</keyword>
<dbReference type="EMBL" id="BAAAYG010000002">
    <property type="protein sequence ID" value="GAA3279179.1"/>
    <property type="molecule type" value="Genomic_DNA"/>
</dbReference>
<gene>
    <name evidence="2" type="ORF">GCM10020260_02060</name>
</gene>
<comment type="caution">
    <text evidence="2">The sequence shown here is derived from an EMBL/GenBank/DDBJ whole genome shotgun (WGS) entry which is preliminary data.</text>
</comment>
<reference evidence="3" key="1">
    <citation type="journal article" date="2019" name="Int. J. Syst. Evol. Microbiol.">
        <title>The Global Catalogue of Microorganisms (GCM) 10K type strain sequencing project: providing services to taxonomists for standard genome sequencing and annotation.</title>
        <authorList>
            <consortium name="The Broad Institute Genomics Platform"/>
            <consortium name="The Broad Institute Genome Sequencing Center for Infectious Disease"/>
            <person name="Wu L."/>
            <person name="Ma J."/>
        </authorList>
    </citation>
    <scope>NUCLEOTIDE SEQUENCE [LARGE SCALE GENOMIC DNA]</scope>
    <source>
        <strain evidence="3">JCM 11483</strain>
    </source>
</reference>
<evidence type="ECO:0000256" key="1">
    <source>
        <dbReference type="SAM" id="MobiDB-lite"/>
    </source>
</evidence>
<dbReference type="Proteomes" id="UP001501736">
    <property type="component" value="Unassembled WGS sequence"/>
</dbReference>
<sequence length="330" mass="33488">MCLVALTACAAVVAAAWYLGGRGAGQVSSVEALTTSRQDGGSSAETGDVSAAATAPGAADGASSSPDPSSVDITRSAPPQPSGDGASAAAPVPSIGPDARRSQASDGAGLSGSAPSSAPGSGAAAASTPAASLPVGLEESRRPQGRVASLPGAVERMPVRSVPVDQLDRLHRLGWNVAELHGLGQAMQADDAATAQAAGVRTVQVHHTDGEHTITVAETRPSDDSTELRPLAEKLDEILDLDAVDRESLTLPTGEDCTVYRSAAEGRWTAAVDAGSVQYVITSDLDASAVAAVADWVMTTDRSRVQQMPSSPDAGERLERGFRSLLGWMD</sequence>
<evidence type="ECO:0000313" key="3">
    <source>
        <dbReference type="Proteomes" id="UP001501736"/>
    </source>
</evidence>
<proteinExistence type="predicted"/>
<protein>
    <submittedName>
        <fullName evidence="2">Uncharacterized protein</fullName>
    </submittedName>
</protein>
<feature type="compositionally biased region" description="Polar residues" evidence="1">
    <location>
        <begin position="36"/>
        <end position="45"/>
    </location>
</feature>